<evidence type="ECO:0000313" key="3">
    <source>
        <dbReference type="Proteomes" id="UP000268014"/>
    </source>
</evidence>
<dbReference type="PANTHER" id="PTHR21301:SF10">
    <property type="entry name" value="REVERSE TRANSCRIPTASE DOMAIN-CONTAINING PROTEIN"/>
    <property type="match status" value="1"/>
</dbReference>
<sequence length="99" mass="11342">MLLEQLLNADLRGDVVAESFNSTSLYTIVSNEAAFEATYELLRDHECILRLWSGVYYEQIRGLAMAQRIAPALAIAYMSKVEEPILNHRPVLYTRYTDD</sequence>
<dbReference type="AlphaFoldDB" id="A0A0N4WNM6"/>
<feature type="domain" description="Reverse transcriptase" evidence="1">
    <location>
        <begin position="1"/>
        <end position="99"/>
    </location>
</feature>
<dbReference type="OMA" id="RDHECIL"/>
<evidence type="ECO:0000259" key="1">
    <source>
        <dbReference type="PROSITE" id="PS50878"/>
    </source>
</evidence>
<name>A0A0N4WNM6_HAEPC</name>
<reference evidence="4" key="1">
    <citation type="submission" date="2017-02" db="UniProtKB">
        <authorList>
            <consortium name="WormBaseParasite"/>
        </authorList>
    </citation>
    <scope>IDENTIFICATION</scope>
</reference>
<protein>
    <submittedName>
        <fullName evidence="4">Reverse transcriptase domain-containing protein</fullName>
    </submittedName>
</protein>
<gene>
    <name evidence="2" type="ORF">HPLM_LOCUS12892</name>
</gene>
<keyword evidence="3" id="KW-1185">Reference proteome</keyword>
<dbReference type="WBParaSite" id="HPLM_0001290001-mRNA-1">
    <property type="protein sequence ID" value="HPLM_0001290001-mRNA-1"/>
    <property type="gene ID" value="HPLM_0001290001"/>
</dbReference>
<dbReference type="EMBL" id="UZAF01018011">
    <property type="protein sequence ID" value="VDO47060.1"/>
    <property type="molecule type" value="Genomic_DNA"/>
</dbReference>
<organism evidence="4">
    <name type="scientific">Haemonchus placei</name>
    <name type="common">Barber's pole worm</name>
    <dbReference type="NCBI Taxonomy" id="6290"/>
    <lineage>
        <taxon>Eukaryota</taxon>
        <taxon>Metazoa</taxon>
        <taxon>Ecdysozoa</taxon>
        <taxon>Nematoda</taxon>
        <taxon>Chromadorea</taxon>
        <taxon>Rhabditida</taxon>
        <taxon>Rhabditina</taxon>
        <taxon>Rhabditomorpha</taxon>
        <taxon>Strongyloidea</taxon>
        <taxon>Trichostrongylidae</taxon>
        <taxon>Haemonchus</taxon>
    </lineage>
</organism>
<reference evidence="2 3" key="2">
    <citation type="submission" date="2018-11" db="EMBL/GenBank/DDBJ databases">
        <authorList>
            <consortium name="Pathogen Informatics"/>
        </authorList>
    </citation>
    <scope>NUCLEOTIDE SEQUENCE [LARGE SCALE GENOMIC DNA]</scope>
    <source>
        <strain evidence="2 3">MHpl1</strain>
    </source>
</reference>
<accession>A0A0N4WNM6</accession>
<dbReference type="PROSITE" id="PS50878">
    <property type="entry name" value="RT_POL"/>
    <property type="match status" value="1"/>
</dbReference>
<dbReference type="Proteomes" id="UP000268014">
    <property type="component" value="Unassembled WGS sequence"/>
</dbReference>
<evidence type="ECO:0000313" key="2">
    <source>
        <dbReference type="EMBL" id="VDO47060.1"/>
    </source>
</evidence>
<evidence type="ECO:0000313" key="4">
    <source>
        <dbReference type="WBParaSite" id="HPLM_0001290001-mRNA-1"/>
    </source>
</evidence>
<dbReference type="PANTHER" id="PTHR21301">
    <property type="entry name" value="REVERSE TRANSCRIPTASE"/>
    <property type="match status" value="1"/>
</dbReference>
<proteinExistence type="predicted"/>
<dbReference type="InterPro" id="IPR000477">
    <property type="entry name" value="RT_dom"/>
</dbReference>
<dbReference type="OrthoDB" id="5892642at2759"/>